<accession>A0ABS2R9W9</accession>
<comment type="caution">
    <text evidence="1">The sequence shown here is derived from an EMBL/GenBank/DDBJ whole genome shotgun (WGS) entry which is preliminary data.</text>
</comment>
<keyword evidence="2" id="KW-1185">Reference proteome</keyword>
<evidence type="ECO:0000313" key="2">
    <source>
        <dbReference type="Proteomes" id="UP000823485"/>
    </source>
</evidence>
<organism evidence="1 2">
    <name type="scientific">Siminovitchia thermophila</name>
    <dbReference type="NCBI Taxonomy" id="1245522"/>
    <lineage>
        <taxon>Bacteria</taxon>
        <taxon>Bacillati</taxon>
        <taxon>Bacillota</taxon>
        <taxon>Bacilli</taxon>
        <taxon>Bacillales</taxon>
        <taxon>Bacillaceae</taxon>
        <taxon>Siminovitchia</taxon>
    </lineage>
</organism>
<reference evidence="1 2" key="1">
    <citation type="submission" date="2021-01" db="EMBL/GenBank/DDBJ databases">
        <title>Genomic Encyclopedia of Type Strains, Phase IV (KMG-IV): sequencing the most valuable type-strain genomes for metagenomic binning, comparative biology and taxonomic classification.</title>
        <authorList>
            <person name="Goeker M."/>
        </authorList>
    </citation>
    <scope>NUCLEOTIDE SEQUENCE [LARGE SCALE GENOMIC DNA]</scope>
    <source>
        <strain evidence="1 2">DSM 105453</strain>
    </source>
</reference>
<dbReference type="Proteomes" id="UP000823485">
    <property type="component" value="Unassembled WGS sequence"/>
</dbReference>
<protein>
    <submittedName>
        <fullName evidence="1">Uncharacterized protein</fullName>
    </submittedName>
</protein>
<dbReference type="EMBL" id="JAFBFH010000027">
    <property type="protein sequence ID" value="MBM7716441.1"/>
    <property type="molecule type" value="Genomic_DNA"/>
</dbReference>
<sequence>MGSNRPKEVSGSDIIVRRATAAFARLERVAGQGVQVHGEVTRMRRFEPAAGQGWQYPLCPQGGWMYKLGIRP</sequence>
<proteinExistence type="predicted"/>
<evidence type="ECO:0000313" key="1">
    <source>
        <dbReference type="EMBL" id="MBM7716441.1"/>
    </source>
</evidence>
<gene>
    <name evidence="1" type="ORF">JOC94_003461</name>
</gene>
<name>A0ABS2R9W9_9BACI</name>
<dbReference type="RefSeq" id="WP_205179905.1">
    <property type="nucleotide sequence ID" value="NZ_JAFBFH010000027.1"/>
</dbReference>